<dbReference type="PROSITE" id="PS51462">
    <property type="entry name" value="NUDIX"/>
    <property type="match status" value="1"/>
</dbReference>
<name>A0A7Y9F3W3_9ACTN</name>
<dbReference type="AlphaFoldDB" id="A0A7Y9F3W3"/>
<keyword evidence="2" id="KW-0378">Hydrolase</keyword>
<gene>
    <name evidence="2" type="ORF">BKA08_003327</name>
</gene>
<evidence type="ECO:0000259" key="1">
    <source>
        <dbReference type="PROSITE" id="PS51462"/>
    </source>
</evidence>
<dbReference type="Pfam" id="PF00293">
    <property type="entry name" value="NUDIX"/>
    <property type="match status" value="1"/>
</dbReference>
<accession>A0A7Y9F3W3</accession>
<protein>
    <submittedName>
        <fullName evidence="2">8-oxo-dGTP diphosphatase</fullName>
        <ecNumber evidence="2">3.6.1.55</ecNumber>
    </submittedName>
</protein>
<dbReference type="SUPFAM" id="SSF55811">
    <property type="entry name" value="Nudix"/>
    <property type="match status" value="1"/>
</dbReference>
<dbReference type="EMBL" id="JACCBE010000001">
    <property type="protein sequence ID" value="NYD59089.1"/>
    <property type="molecule type" value="Genomic_DNA"/>
</dbReference>
<dbReference type="RefSeq" id="WP_179616592.1">
    <property type="nucleotide sequence ID" value="NZ_CP059163.1"/>
</dbReference>
<dbReference type="EC" id="3.6.1.55" evidence="2"/>
<dbReference type="GO" id="GO:0035539">
    <property type="term" value="F:8-oxo-7,8-dihydrodeoxyguanosine triphosphate pyrophosphatase activity"/>
    <property type="evidence" value="ECO:0007669"/>
    <property type="project" value="UniProtKB-EC"/>
</dbReference>
<organism evidence="2 3">
    <name type="scientific">Nocardioides marinisabuli</name>
    <dbReference type="NCBI Taxonomy" id="419476"/>
    <lineage>
        <taxon>Bacteria</taxon>
        <taxon>Bacillati</taxon>
        <taxon>Actinomycetota</taxon>
        <taxon>Actinomycetes</taxon>
        <taxon>Propionibacteriales</taxon>
        <taxon>Nocardioidaceae</taxon>
        <taxon>Nocardioides</taxon>
    </lineage>
</organism>
<comment type="caution">
    <text evidence="2">The sequence shown here is derived from an EMBL/GenBank/DDBJ whole genome shotgun (WGS) entry which is preliminary data.</text>
</comment>
<dbReference type="InterPro" id="IPR000086">
    <property type="entry name" value="NUDIX_hydrolase_dom"/>
</dbReference>
<proteinExistence type="predicted"/>
<dbReference type="Gene3D" id="3.90.79.10">
    <property type="entry name" value="Nucleoside Triphosphate Pyrophosphohydrolase"/>
    <property type="match status" value="1"/>
</dbReference>
<keyword evidence="3" id="KW-1185">Reference proteome</keyword>
<evidence type="ECO:0000313" key="2">
    <source>
        <dbReference type="EMBL" id="NYD59089.1"/>
    </source>
</evidence>
<reference evidence="2 3" key="1">
    <citation type="submission" date="2020-07" db="EMBL/GenBank/DDBJ databases">
        <title>Sequencing the genomes of 1000 actinobacteria strains.</title>
        <authorList>
            <person name="Klenk H.-P."/>
        </authorList>
    </citation>
    <scope>NUCLEOTIDE SEQUENCE [LARGE SCALE GENOMIC DNA]</scope>
    <source>
        <strain evidence="2 3">DSM 18965</strain>
    </source>
</reference>
<evidence type="ECO:0000313" key="3">
    <source>
        <dbReference type="Proteomes" id="UP000516957"/>
    </source>
</evidence>
<dbReference type="InterPro" id="IPR015797">
    <property type="entry name" value="NUDIX_hydrolase-like_dom_sf"/>
</dbReference>
<dbReference type="Proteomes" id="UP000516957">
    <property type="component" value="Unassembled WGS sequence"/>
</dbReference>
<feature type="domain" description="Nudix hydrolase" evidence="1">
    <location>
        <begin position="39"/>
        <end position="174"/>
    </location>
</feature>
<sequence length="184" mass="20199">MNTRATDWSERFPRLFQDAYVDYAAARTSYVEGAAPEDLTTRLHVVAVTDRAEVVVCRDAQGGRFLPGGTRELGESLRDLAERELMEEAGAVLSGDLVHFSSHRADSELAEPYRAHFAHPRTFWGYAVGRVRVTGPPSNPLDGEDIVEVLTLRPSAAADYLAEEEPLHADVLRHADALGLIQGS</sequence>